<gene>
    <name evidence="2" type="ORF">GCM10009037_29990</name>
</gene>
<dbReference type="RefSeq" id="WP_188884478.1">
    <property type="nucleotide sequence ID" value="NZ_BMPF01000007.1"/>
</dbReference>
<sequence length="97" mass="11106">MLQSSADDKVQPNKGPSVTVEKAGFRAGRATPEDRYPRLLDAIIAVYEETGDWPSIEQYRNERPGWGPSVSRAYQLEAFDGWREAVEDAKERYRDEE</sequence>
<protein>
    <submittedName>
        <fullName evidence="2">Uncharacterized protein</fullName>
    </submittedName>
</protein>
<feature type="region of interest" description="Disordered" evidence="1">
    <location>
        <begin position="1"/>
        <end position="27"/>
    </location>
</feature>
<dbReference type="Proteomes" id="UP000628840">
    <property type="component" value="Unassembled WGS sequence"/>
</dbReference>
<feature type="compositionally biased region" description="Basic and acidic residues" evidence="1">
    <location>
        <begin position="1"/>
        <end position="11"/>
    </location>
</feature>
<organism evidence="2 3">
    <name type="scientific">Halarchaeum grantii</name>
    <dbReference type="NCBI Taxonomy" id="1193105"/>
    <lineage>
        <taxon>Archaea</taxon>
        <taxon>Methanobacteriati</taxon>
        <taxon>Methanobacteriota</taxon>
        <taxon>Stenosarchaea group</taxon>
        <taxon>Halobacteria</taxon>
        <taxon>Halobacteriales</taxon>
        <taxon>Halobacteriaceae</taxon>
    </lineage>
</organism>
<comment type="caution">
    <text evidence="2">The sequence shown here is derived from an EMBL/GenBank/DDBJ whole genome shotgun (WGS) entry which is preliminary data.</text>
</comment>
<reference evidence="2 3" key="1">
    <citation type="journal article" date="2019" name="Int. J. Syst. Evol. Microbiol.">
        <title>The Global Catalogue of Microorganisms (GCM) 10K type strain sequencing project: providing services to taxonomists for standard genome sequencing and annotation.</title>
        <authorList>
            <consortium name="The Broad Institute Genomics Platform"/>
            <consortium name="The Broad Institute Genome Sequencing Center for Infectious Disease"/>
            <person name="Wu L."/>
            <person name="Ma J."/>
        </authorList>
    </citation>
    <scope>NUCLEOTIDE SEQUENCE [LARGE SCALE GENOMIC DNA]</scope>
    <source>
        <strain evidence="2 3">JCM 19585</strain>
    </source>
</reference>
<name>A0A830FGG3_9EURY</name>
<dbReference type="AlphaFoldDB" id="A0A830FGG3"/>
<keyword evidence="3" id="KW-1185">Reference proteome</keyword>
<dbReference type="EMBL" id="BMPF01000007">
    <property type="protein sequence ID" value="GGL44584.1"/>
    <property type="molecule type" value="Genomic_DNA"/>
</dbReference>
<evidence type="ECO:0000313" key="2">
    <source>
        <dbReference type="EMBL" id="GGL44584.1"/>
    </source>
</evidence>
<evidence type="ECO:0000256" key="1">
    <source>
        <dbReference type="SAM" id="MobiDB-lite"/>
    </source>
</evidence>
<proteinExistence type="predicted"/>
<accession>A0A830FGG3</accession>
<evidence type="ECO:0000313" key="3">
    <source>
        <dbReference type="Proteomes" id="UP000628840"/>
    </source>
</evidence>